<protein>
    <submittedName>
        <fullName evidence="1">Uncharacterized protein</fullName>
    </submittedName>
</protein>
<gene>
    <name evidence="1" type="ORF">UFOVP1309_8</name>
</gene>
<evidence type="ECO:0000313" key="1">
    <source>
        <dbReference type="EMBL" id="CAB4197356.1"/>
    </source>
</evidence>
<accession>A0A6J5RT62</accession>
<reference evidence="1" key="1">
    <citation type="submission" date="2020-05" db="EMBL/GenBank/DDBJ databases">
        <authorList>
            <person name="Chiriac C."/>
            <person name="Salcher M."/>
            <person name="Ghai R."/>
            <person name="Kavagutti S V."/>
        </authorList>
    </citation>
    <scope>NUCLEOTIDE SEQUENCE</scope>
</reference>
<dbReference type="EMBL" id="LR797271">
    <property type="protein sequence ID" value="CAB4197356.1"/>
    <property type="molecule type" value="Genomic_DNA"/>
</dbReference>
<name>A0A6J5RT62_9CAUD</name>
<organism evidence="1">
    <name type="scientific">uncultured Caudovirales phage</name>
    <dbReference type="NCBI Taxonomy" id="2100421"/>
    <lineage>
        <taxon>Viruses</taxon>
        <taxon>Duplodnaviria</taxon>
        <taxon>Heunggongvirae</taxon>
        <taxon>Uroviricota</taxon>
        <taxon>Caudoviricetes</taxon>
        <taxon>Peduoviridae</taxon>
        <taxon>Maltschvirus</taxon>
        <taxon>Maltschvirus maltsch</taxon>
    </lineage>
</organism>
<sequence>MKTYEISIAAKNGLKFIEVMAIDLKSAIADIQEAFFEVEIVSAKVI</sequence>
<proteinExistence type="predicted"/>